<evidence type="ECO:0000313" key="1">
    <source>
        <dbReference type="EMBL" id="KZD35501.1"/>
    </source>
</evidence>
<sequence length="47" mass="5570">MYFCECLDDNNLPNTPFHETIKLVSLDDVEQIMQLRSNIIKFPTRLN</sequence>
<accession>A0A161QIL3</accession>
<organism evidence="1 2">
    <name type="scientific">Bacillus cereus</name>
    <dbReference type="NCBI Taxonomy" id="1396"/>
    <lineage>
        <taxon>Bacteria</taxon>
        <taxon>Bacillati</taxon>
        <taxon>Bacillota</taxon>
        <taxon>Bacilli</taxon>
        <taxon>Bacillales</taxon>
        <taxon>Bacillaceae</taxon>
        <taxon>Bacillus</taxon>
        <taxon>Bacillus cereus group</taxon>
    </lineage>
</organism>
<comment type="caution">
    <text evidence="1">The sequence shown here is derived from an EMBL/GenBank/DDBJ whole genome shotgun (WGS) entry which is preliminary data.</text>
</comment>
<dbReference type="AlphaFoldDB" id="A0A161QIL3"/>
<dbReference type="GO" id="GO:0016740">
    <property type="term" value="F:transferase activity"/>
    <property type="evidence" value="ECO:0007669"/>
    <property type="project" value="UniProtKB-KW"/>
</dbReference>
<keyword evidence="1" id="KW-0808">Transferase</keyword>
<gene>
    <name evidence="1" type="ORF">B4082_2492</name>
</gene>
<evidence type="ECO:0000313" key="2">
    <source>
        <dbReference type="Proteomes" id="UP000076501"/>
    </source>
</evidence>
<dbReference type="EMBL" id="LJKA01000040">
    <property type="protein sequence ID" value="KZD35501.1"/>
    <property type="molecule type" value="Genomic_DNA"/>
</dbReference>
<name>A0A161QIL3_BACCE</name>
<protein>
    <submittedName>
        <fullName evidence="1">Acetyltransferase</fullName>
    </submittedName>
</protein>
<dbReference type="PATRIC" id="fig|1396.539.peg.1532"/>
<reference evidence="1 2" key="1">
    <citation type="submission" date="2015-09" db="EMBL/GenBank/DDBJ databases">
        <title>Bacillus cereus food isolates.</title>
        <authorList>
            <person name="Boekhorst J."/>
        </authorList>
    </citation>
    <scope>NUCLEOTIDE SEQUENCE [LARGE SCALE GENOMIC DNA]</scope>
    <source>
        <strain evidence="1 2">B4082</strain>
    </source>
</reference>
<dbReference type="Proteomes" id="UP000076501">
    <property type="component" value="Unassembled WGS sequence"/>
</dbReference>
<proteinExistence type="predicted"/>